<organism evidence="2 3">
    <name type="scientific">Riccia sorocarpa</name>
    <dbReference type="NCBI Taxonomy" id="122646"/>
    <lineage>
        <taxon>Eukaryota</taxon>
        <taxon>Viridiplantae</taxon>
        <taxon>Streptophyta</taxon>
        <taxon>Embryophyta</taxon>
        <taxon>Marchantiophyta</taxon>
        <taxon>Marchantiopsida</taxon>
        <taxon>Marchantiidae</taxon>
        <taxon>Marchantiales</taxon>
        <taxon>Ricciaceae</taxon>
        <taxon>Riccia</taxon>
    </lineage>
</organism>
<dbReference type="Proteomes" id="UP001633002">
    <property type="component" value="Unassembled WGS sequence"/>
</dbReference>
<evidence type="ECO:0000256" key="1">
    <source>
        <dbReference type="SAM" id="MobiDB-lite"/>
    </source>
</evidence>
<dbReference type="EMBL" id="JBJQOH010000004">
    <property type="protein sequence ID" value="KAL3686892.1"/>
    <property type="molecule type" value="Genomic_DNA"/>
</dbReference>
<feature type="region of interest" description="Disordered" evidence="1">
    <location>
        <begin position="1"/>
        <end position="47"/>
    </location>
</feature>
<keyword evidence="3" id="KW-1185">Reference proteome</keyword>
<dbReference type="AlphaFoldDB" id="A0ABD3H8S2"/>
<evidence type="ECO:0000313" key="3">
    <source>
        <dbReference type="Proteomes" id="UP001633002"/>
    </source>
</evidence>
<gene>
    <name evidence="2" type="ORF">R1sor_013201</name>
</gene>
<reference evidence="2 3" key="1">
    <citation type="submission" date="2024-09" db="EMBL/GenBank/DDBJ databases">
        <title>Chromosome-scale assembly of Riccia sorocarpa.</title>
        <authorList>
            <person name="Paukszto L."/>
        </authorList>
    </citation>
    <scope>NUCLEOTIDE SEQUENCE [LARGE SCALE GENOMIC DNA]</scope>
    <source>
        <strain evidence="2">LP-2024</strain>
        <tissue evidence="2">Aerial parts of the thallus</tissue>
    </source>
</reference>
<protein>
    <submittedName>
        <fullName evidence="2">Uncharacterized protein</fullName>
    </submittedName>
</protein>
<comment type="caution">
    <text evidence="2">The sequence shown here is derived from an EMBL/GenBank/DDBJ whole genome shotgun (WGS) entry which is preliminary data.</text>
</comment>
<sequence length="248" mass="27037">MQTVKRRPGRPPGSGKKLVTTEAVTMDAAKPPVTPQKRRPGRPPGTKLKLAQTDAVQTLQNLSQQIEPTNLKRRKSAPPKRMELSVTINITGTDISPALFPLIQDFLQSHCEAGVLAVERRGSLLNLHLQGVVAMLCTRAVDAKKKITSAVGWANDRLVGAGVCVKKLTNKGIHTFVGGHYTPSTTWLINKGLDRTRMTAHWQCYIQPGAVTLADIDQVFFLDATSLTLPLHRRNASGLAASENHRSC</sequence>
<name>A0ABD3H8S2_9MARC</name>
<accession>A0ABD3H8S2</accession>
<proteinExistence type="predicted"/>
<evidence type="ECO:0000313" key="2">
    <source>
        <dbReference type="EMBL" id="KAL3686892.1"/>
    </source>
</evidence>